<feature type="region of interest" description="Disordered" evidence="1">
    <location>
        <begin position="2322"/>
        <end position="2341"/>
    </location>
</feature>
<gene>
    <name evidence="2" type="ORF">JKF63_04240</name>
</gene>
<feature type="compositionally biased region" description="Polar residues" evidence="1">
    <location>
        <begin position="162"/>
        <end position="177"/>
    </location>
</feature>
<organism evidence="2 3">
    <name type="scientific">Porcisia hertigi</name>
    <dbReference type="NCBI Taxonomy" id="2761500"/>
    <lineage>
        <taxon>Eukaryota</taxon>
        <taxon>Discoba</taxon>
        <taxon>Euglenozoa</taxon>
        <taxon>Kinetoplastea</taxon>
        <taxon>Metakinetoplastina</taxon>
        <taxon>Trypanosomatida</taxon>
        <taxon>Trypanosomatidae</taxon>
        <taxon>Leishmaniinae</taxon>
        <taxon>Porcisia</taxon>
    </lineage>
</organism>
<dbReference type="Gene3D" id="3.80.10.10">
    <property type="entry name" value="Ribonuclease Inhibitor"/>
    <property type="match status" value="2"/>
</dbReference>
<evidence type="ECO:0000256" key="1">
    <source>
        <dbReference type="SAM" id="MobiDB-lite"/>
    </source>
</evidence>
<dbReference type="GO" id="GO:0048471">
    <property type="term" value="C:perinuclear region of cytoplasm"/>
    <property type="evidence" value="ECO:0007669"/>
    <property type="project" value="TreeGrafter"/>
</dbReference>
<feature type="region of interest" description="Disordered" evidence="1">
    <location>
        <begin position="1860"/>
        <end position="1917"/>
    </location>
</feature>
<feature type="compositionally biased region" description="Basic and acidic residues" evidence="1">
    <location>
        <begin position="2518"/>
        <end position="2527"/>
    </location>
</feature>
<feature type="compositionally biased region" description="Low complexity" evidence="1">
    <location>
        <begin position="224"/>
        <end position="240"/>
    </location>
</feature>
<keyword evidence="3" id="KW-1185">Reference proteome</keyword>
<dbReference type="EMBL" id="JAFJZO010000026">
    <property type="protein sequence ID" value="KAG5501969.1"/>
    <property type="molecule type" value="Genomic_DNA"/>
</dbReference>
<dbReference type="GO" id="GO:0005096">
    <property type="term" value="F:GTPase activator activity"/>
    <property type="evidence" value="ECO:0007669"/>
    <property type="project" value="InterPro"/>
</dbReference>
<feature type="compositionally biased region" description="Polar residues" evidence="1">
    <location>
        <begin position="1893"/>
        <end position="1902"/>
    </location>
</feature>
<proteinExistence type="predicted"/>
<feature type="compositionally biased region" description="Pro residues" evidence="1">
    <location>
        <begin position="2284"/>
        <end position="2296"/>
    </location>
</feature>
<feature type="region of interest" description="Disordered" evidence="1">
    <location>
        <begin position="1074"/>
        <end position="1100"/>
    </location>
</feature>
<evidence type="ECO:0000313" key="2">
    <source>
        <dbReference type="EMBL" id="KAG5501969.1"/>
    </source>
</evidence>
<comment type="caution">
    <text evidence="2">The sequence shown here is derived from an EMBL/GenBank/DDBJ whole genome shotgun (WGS) entry which is preliminary data.</text>
</comment>
<dbReference type="GO" id="GO:0005829">
    <property type="term" value="C:cytosol"/>
    <property type="evidence" value="ECO:0007669"/>
    <property type="project" value="TreeGrafter"/>
</dbReference>
<feature type="region of interest" description="Disordered" evidence="1">
    <location>
        <begin position="523"/>
        <end position="560"/>
    </location>
</feature>
<dbReference type="GO" id="GO:0005634">
    <property type="term" value="C:nucleus"/>
    <property type="evidence" value="ECO:0007669"/>
    <property type="project" value="TreeGrafter"/>
</dbReference>
<dbReference type="KEGG" id="phet:94290309"/>
<feature type="region of interest" description="Disordered" evidence="1">
    <location>
        <begin position="1380"/>
        <end position="1408"/>
    </location>
</feature>
<dbReference type="GeneID" id="94290309"/>
<feature type="region of interest" description="Disordered" evidence="1">
    <location>
        <begin position="2208"/>
        <end position="2301"/>
    </location>
</feature>
<name>A0A836I2Z5_9TRYP</name>
<feature type="compositionally biased region" description="Polar residues" evidence="1">
    <location>
        <begin position="2462"/>
        <end position="2472"/>
    </location>
</feature>
<feature type="compositionally biased region" description="Gly residues" evidence="1">
    <location>
        <begin position="1392"/>
        <end position="1403"/>
    </location>
</feature>
<feature type="region of interest" description="Disordered" evidence="1">
    <location>
        <begin position="2510"/>
        <end position="2554"/>
    </location>
</feature>
<feature type="region of interest" description="Disordered" evidence="1">
    <location>
        <begin position="1015"/>
        <end position="1038"/>
    </location>
</feature>
<reference evidence="2 3" key="1">
    <citation type="submission" date="2021-02" db="EMBL/GenBank/DDBJ databases">
        <title>Porcisia hertigi Genome sequencing and assembly.</title>
        <authorList>
            <person name="Almutairi H."/>
            <person name="Gatherer D."/>
        </authorList>
    </citation>
    <scope>NUCLEOTIDE SEQUENCE [LARGE SCALE GENOMIC DNA]</scope>
    <source>
        <strain evidence="2 3">C119</strain>
    </source>
</reference>
<dbReference type="SMART" id="SM00368">
    <property type="entry name" value="LRR_RI"/>
    <property type="match status" value="4"/>
</dbReference>
<dbReference type="GO" id="GO:0006913">
    <property type="term" value="P:nucleocytoplasmic transport"/>
    <property type="evidence" value="ECO:0007669"/>
    <property type="project" value="TreeGrafter"/>
</dbReference>
<dbReference type="PANTHER" id="PTHR24113:SF15">
    <property type="entry name" value="NACHT DOMAIN-CONTAINING PROTEIN"/>
    <property type="match status" value="1"/>
</dbReference>
<feature type="region of interest" description="Disordered" evidence="1">
    <location>
        <begin position="133"/>
        <end position="278"/>
    </location>
</feature>
<feature type="region of interest" description="Disordered" evidence="1">
    <location>
        <begin position="2447"/>
        <end position="2475"/>
    </location>
</feature>
<feature type="region of interest" description="Disordered" evidence="1">
    <location>
        <begin position="401"/>
        <end position="423"/>
    </location>
</feature>
<accession>A0A836I2Z5</accession>
<dbReference type="RefSeq" id="XP_067756416.1">
    <property type="nucleotide sequence ID" value="XM_067900232.1"/>
</dbReference>
<evidence type="ECO:0000313" key="3">
    <source>
        <dbReference type="Proteomes" id="UP000674318"/>
    </source>
</evidence>
<dbReference type="OrthoDB" id="273687at2759"/>
<feature type="compositionally biased region" description="Polar residues" evidence="1">
    <location>
        <begin position="2250"/>
        <end position="2259"/>
    </location>
</feature>
<feature type="compositionally biased region" description="Polar residues" evidence="1">
    <location>
        <begin position="2327"/>
        <end position="2341"/>
    </location>
</feature>
<feature type="region of interest" description="Disordered" evidence="1">
    <location>
        <begin position="2815"/>
        <end position="2837"/>
    </location>
</feature>
<feature type="region of interest" description="Disordered" evidence="1">
    <location>
        <begin position="895"/>
        <end position="914"/>
    </location>
</feature>
<dbReference type="Pfam" id="PF13516">
    <property type="entry name" value="LRR_6"/>
    <property type="match status" value="1"/>
</dbReference>
<feature type="region of interest" description="Disordered" evidence="1">
    <location>
        <begin position="2355"/>
        <end position="2378"/>
    </location>
</feature>
<protein>
    <submittedName>
        <fullName evidence="2">Uncharacterized protein</fullName>
    </submittedName>
</protein>
<dbReference type="Proteomes" id="UP000674318">
    <property type="component" value="Unassembled WGS sequence"/>
</dbReference>
<dbReference type="InterPro" id="IPR001611">
    <property type="entry name" value="Leu-rich_rpt"/>
</dbReference>
<dbReference type="InterPro" id="IPR032675">
    <property type="entry name" value="LRR_dom_sf"/>
</dbReference>
<feature type="compositionally biased region" description="Gly residues" evidence="1">
    <location>
        <begin position="1876"/>
        <end position="1890"/>
    </location>
</feature>
<dbReference type="PANTHER" id="PTHR24113">
    <property type="entry name" value="RAN GTPASE-ACTIVATING PROTEIN 1"/>
    <property type="match status" value="1"/>
</dbReference>
<feature type="region of interest" description="Disordered" evidence="1">
    <location>
        <begin position="1233"/>
        <end position="1260"/>
    </location>
</feature>
<feature type="region of interest" description="Disordered" evidence="1">
    <location>
        <begin position="1816"/>
        <end position="1836"/>
    </location>
</feature>
<dbReference type="GO" id="GO:0031267">
    <property type="term" value="F:small GTPase binding"/>
    <property type="evidence" value="ECO:0007669"/>
    <property type="project" value="TreeGrafter"/>
</dbReference>
<feature type="compositionally biased region" description="Basic and acidic residues" evidence="1">
    <location>
        <begin position="203"/>
        <end position="218"/>
    </location>
</feature>
<feature type="compositionally biased region" description="Low complexity" evidence="1">
    <location>
        <begin position="1026"/>
        <end position="1038"/>
    </location>
</feature>
<dbReference type="SUPFAM" id="SSF52047">
    <property type="entry name" value="RNI-like"/>
    <property type="match status" value="1"/>
</dbReference>
<feature type="compositionally biased region" description="Polar residues" evidence="1">
    <location>
        <begin position="1016"/>
        <end position="1025"/>
    </location>
</feature>
<dbReference type="InterPro" id="IPR027038">
    <property type="entry name" value="RanGap"/>
</dbReference>
<feature type="compositionally biased region" description="Low complexity" evidence="1">
    <location>
        <begin position="1819"/>
        <end position="1828"/>
    </location>
</feature>
<sequence length="2837" mass="301194">MDNMCGGDDKCSEVYCKPLEWRSVPPLTARSSLLKPATPKGCHVGTPFSALHHRKSRSDVDEQLGCPPAGAFTPRIRYRTSTSASYGSCTAASIPSISPTSASFNCNGESRYRGESPGRHVHGGWTTQADLFSAHPVASPPGSSAPMRSSSLHPHSHARETSFLSQSPSLRVTTRQGGTAAVSIRSTPGGSARRTPRPVTSRARSETTARELRDAEKWSHRHLSSSMSRASSSAALATSHVSDRWAQGQQRSQGMRGGYGEAAEQAEASPREACSRSHVPVRHAEAEADDPTNYMAESTSLGHPTLRSLTDEYNCVSAEGTVDWVGLQVHLRRHTHFSHIFTLDLTRYHMRHDQWLWFTQEILPQLNALEVLRLVQMQLEDEWVAELVRGSCGLSAAADGRRTASRATQRSPSPVICHQGGGGGGGVRGSDVYSASLTNLRVLDLSGNAVTQRSCTHLGKMMLWMAATLEELRLLGNPLKDYGMQTLAVYVAKLNLEAVEQDPLLFPVALREICGRVYQRSRPERVKGGGGMATPASPSPQSTAAAGVVRAGDDEDKGGDDTRKLLLNLPLGLVLLDLRDCRASVRGLSDMLAAASRAHRLRTVVLSHNVAGVTSLLPLPANAYRESVHLTEEEAMSFWEGEALARGSDDRDSLRRRRPLACRLRLVKTPLICSGALMRRQQTAFSDVAGFSTSCALSTLVFHGVPLSQTCSPLGVRELLLNIFFSCPLLDLVDLSDTFESSLVPPDALQALFMEANRRDTADCRSHSAGGQHRLHINCENRGELELMLDSTTVSNQTRLGDIFGELMAHAAYNAVVRRRLAPSAFLHVRELHLSNTGLTDAGVRGLCMSVCRGRTSTGMLASLTVLNLSDNLLSVRGCMRVISAFLLADDDDDDAEANTAQSGPERLLGTSTTDRSVRIANMTALALQRNTGREIAGNGGPVGSACSGRDYEVDDGVHLRQLCTLAEAAALRRAGLRSASCSNQAHRGSGSGGEIHHAASEEKKVPALTVYFSANPRSATPRPTRSSGFGSQRQSSSSLSPAASLEVFYAGCDERGDVYCTCPCSRFFSPKPLSAQKVQGGDTNGEGLSHSSQRRLSPKAFSPTFSAAAITDDYRAAAALIASNANRGDSAALENGATQITGATPQHCAQRSPPRDLLVSLDARCDIGSANARTDGENPGGLADTTPLHSPWMFKRNGYRVAASSRLSSPSPLLISSMAVVAVPQCTSDLTTSGVDAGPVHSQQHQPLVMPPPRESNLSVRGEAPVGTLSMGKDNEALSLDSGPPSGVGHADADAVLPVAVDAVASRPLSAKRSGGRRARLRGARTFVLSYDHPAGHLLCRALGALLRPSPDPLGEGARAALNEDLLVALRQAVTASTSGACSEKGDDIRGGGGGGEGGSSGGQTEVESPITVVETVRYLTPGLPSATLAAGGDPSQQKGENHWMRFEVTANGRRKTMARALEAVLNVPLSEQRVCFQRLLHFLDQHVRCEEGEDEDRAAEDIWDPVRAIDRAVRSSAAVRERLEIAYGGVSVNAVHACHQYHGVKDTEGLSNSGTTSDSALAPAGALEGMGDTEGVVRLDQLYSALWGELGIPVKATLRDALPHALDSVRSKEGVDRTPTGKNRWPNSLGRAAGDSDLCTSLFLPHNTVSREALGVTVSPPVMAQQQDPQVVNLHDGVGSESKPTHEEGLQASLHRTPRPGVFAFTAATGSDRDDTGWAASWREEVGMEDGGGETSVDSTRVATPEQQLSHAHRIELGVAAATSSPPRFDPGYSNGGAPQQGPLAVHVVLTDPLVGLSSPRKTHDVAAAAVTPTISQMQQQQQQQQRVSPVSLTEAPTHHLDNELPCVDDGCAGNNVPQAAGHSGNFVDEQRGEGGGSRSGGHGGSLGSGDTSFSEPQQDQSEERPQIQPELAPAGPIDVKAAGAKGEEDMAIGSPIRVQRLPSNLVGRVKTFTLSYLHQDGTAVCRAWRLLHTATQAHRHSGVYPDSSSSETSVDVTTPISLSAPSSLAALAKESRECLCDDFLAFLQPPDEDTAHAVLSVSVHCDSGVATAMLQVQVQTNERRATLADRLQHSAQGVRRSVEPDGRISLVSLSVEEVDQYYFPRLTRLLRRHGTVADTVTQVQAFLQPREVLQARLLNSYGSVAALVHYYHGSPTSLENELGISSWQVLVESTPLSAARDDQLTENAMSPPVAVDRVPRCWRPLPEASDAGGGAHLDISALSGNGDTADTGEHASRTPSPHRPNATPGSPEQSTMAGAPRPPSRVLVGSGVARTTKMQGRPPPRPRCPPTPPHAITHTSSISFDEVTEVPTSEAGPVVVLRGTTPTPTLRSPSNPQSFKPTHFSVLHPQALATSPPSGSLVEERLDHSAPGEPGGYSAAGFTTGLVSPLTVLSSGSRSPTPQPLSLCLGHPGVTAPAAAAGAPENSLSASPVLRLSLHPAQHQDAVPAPALKSEEDGGQNNHSDTSANPSALAVSVVSPSLVRMPMSTTKETDGSTVVDVPAARLQRPAVGADHSSDDYDRQSSSRPPQLHPGLPSTAAGAGGLSLDPGLARDKSEYERVLEGKYKRLMRVAYDGVARGSVPLDPQHQQRTVIGRGHWGTQKVELSLEWEILFVLTFEKSRKLGRSSRRAQMLVHPVGCGFECAAGDDVVNAASSTTSLHSSVMNSEAGDGGHHPLTMPISRILRKKELSKTKASHLVITIRRPFEPAEVGSSSHDIEETLMAGALLTMSSSKTARLLGGGGENISNTSRASTSVNQAAQEYVFKLCQASLVLDIEMKSSKHVQEALRLLKNGIRRATQAVKKSMQNMQIRPPAQTLSPAAAAAATSHQGPPR</sequence>
<feature type="compositionally biased region" description="Low complexity" evidence="1">
    <location>
        <begin position="533"/>
        <end position="546"/>
    </location>
</feature>